<gene>
    <name evidence="1" type="ORF">TU35_008695</name>
</gene>
<comment type="caution">
    <text evidence="1">The sequence shown here is derived from an EMBL/GenBank/DDBJ whole genome shotgun (WGS) entry which is preliminary data.</text>
</comment>
<protein>
    <submittedName>
        <fullName evidence="1">Uncharacterized protein</fullName>
    </submittedName>
</protein>
<reference evidence="1" key="1">
    <citation type="submission" date="2024-07" db="EMBL/GenBank/DDBJ databases">
        <title>Metagenome and Metagenome-Assembled Genomes of Archaea from a hot spring from the geothermal field of Los Azufres, Mexico.</title>
        <authorList>
            <person name="Marin-Paredes R."/>
            <person name="Martinez-Romero E."/>
            <person name="Servin-Garciduenas L.E."/>
        </authorList>
    </citation>
    <scope>NUCLEOTIDE SEQUENCE</scope>
</reference>
<organism evidence="1 2">
    <name type="scientific">Thermoproteus sp. AZ2</name>
    <dbReference type="NCBI Taxonomy" id="1609232"/>
    <lineage>
        <taxon>Archaea</taxon>
        <taxon>Thermoproteota</taxon>
        <taxon>Thermoprotei</taxon>
        <taxon>Thermoproteales</taxon>
        <taxon>Thermoproteaceae</taxon>
        <taxon>Thermoproteus</taxon>
    </lineage>
</organism>
<accession>A0ACC6V2X5</accession>
<name>A0ACC6V2X5_9CREN</name>
<evidence type="ECO:0000313" key="2">
    <source>
        <dbReference type="Proteomes" id="UP000033636"/>
    </source>
</evidence>
<proteinExistence type="predicted"/>
<dbReference type="EMBL" id="JZWT02000027">
    <property type="protein sequence ID" value="MFB6491291.1"/>
    <property type="molecule type" value="Genomic_DNA"/>
</dbReference>
<sequence>MAIAVLAAVAAAQTATATASAAAAASAMANSTCPPDIAIKWYALITYAAYASGQSPQALIAEAQAKGNVTVTISGVEVVIPYCSLNATTPSGARVAFMPAVGVGELRKLGLNTTAAKQVFERLKEARMEAMANLTKYLAPVEHMGFREAGLAVLNDSGYRAAAELNENASAALRALAEVLARAGANATLVEGLKAWASLHNETAYALLEIRAHGGVRGIEAAAAANVTAALSGKVGPSLALSMVNKSLALLNKTLALLSEVNASQQAIAAVKLAMREHETAVAVLANLSAAGGPSGILSQLEQAVAANGAVSPALGELCPMNVSALVEGYAKSGLVNASAASEVAQRYRAFCGLAASAAEIRAEGGLGGMEAASAQYFLGAANGTMSLAEAQSRVAESLALLNRTLQLLRGVNASQEAIAAVESALRHHEEVLGVLAQLAASGGLGGIASNVEAAMEGRGQLMPNIAVLCANISSILAELQAKGLISPSAAAGVSAKYAALCALANLTARRGVMLPMVANFVKGHGGLLNILQNSALLNQLMQMLSSFGVSIGGFGVSASTGVSTTTNASGNVTITVSGGGVSISGGVSGSMSGSGGMGGMGK</sequence>
<dbReference type="Proteomes" id="UP000033636">
    <property type="component" value="Unassembled WGS sequence"/>
</dbReference>
<evidence type="ECO:0000313" key="1">
    <source>
        <dbReference type="EMBL" id="MFB6491291.1"/>
    </source>
</evidence>